<comment type="caution">
    <text evidence="7">The sequence shown here is derived from an EMBL/GenBank/DDBJ whole genome shotgun (WGS) entry which is preliminary data.</text>
</comment>
<evidence type="ECO:0000256" key="3">
    <source>
        <dbReference type="ARBA" id="ARBA00022964"/>
    </source>
</evidence>
<protein>
    <submittedName>
        <fullName evidence="7">Cysteine dioxygenase</fullName>
    </submittedName>
</protein>
<keyword evidence="3 7" id="KW-0223">Dioxygenase</keyword>
<dbReference type="Gene3D" id="2.60.120.10">
    <property type="entry name" value="Jelly Rolls"/>
    <property type="match status" value="1"/>
</dbReference>
<organism evidence="7 8">
    <name type="scientific">Herbaspirillum aquaticum</name>
    <dbReference type="NCBI Taxonomy" id="568783"/>
    <lineage>
        <taxon>Bacteria</taxon>
        <taxon>Pseudomonadati</taxon>
        <taxon>Pseudomonadota</taxon>
        <taxon>Betaproteobacteria</taxon>
        <taxon>Burkholderiales</taxon>
        <taxon>Oxalobacteraceae</taxon>
        <taxon>Herbaspirillum</taxon>
    </lineage>
</organism>
<keyword evidence="8" id="KW-1185">Reference proteome</keyword>
<dbReference type="CDD" id="cd10548">
    <property type="entry name" value="cupin_CDO"/>
    <property type="match status" value="1"/>
</dbReference>
<dbReference type="PANTHER" id="PTHR12918:SF1">
    <property type="entry name" value="CYSTEINE DIOXYGENASE TYPE 1"/>
    <property type="match status" value="1"/>
</dbReference>
<evidence type="ECO:0000313" key="8">
    <source>
        <dbReference type="Proteomes" id="UP000214747"/>
    </source>
</evidence>
<accession>A0A225STR1</accession>
<evidence type="ECO:0000256" key="5">
    <source>
        <dbReference type="ARBA" id="ARBA00023004"/>
    </source>
</evidence>
<evidence type="ECO:0000256" key="4">
    <source>
        <dbReference type="ARBA" id="ARBA00023002"/>
    </source>
</evidence>
<dbReference type="RefSeq" id="WP_088755624.1">
    <property type="nucleotide sequence ID" value="NZ_JARJFG010000006.1"/>
</dbReference>
<name>A0A225STR1_9BURK</name>
<evidence type="ECO:0000256" key="2">
    <source>
        <dbReference type="ARBA" id="ARBA00022723"/>
    </source>
</evidence>
<dbReference type="PANTHER" id="PTHR12918">
    <property type="entry name" value="CYSTEINE DIOXYGENASE"/>
    <property type="match status" value="1"/>
</dbReference>
<feature type="binding site" evidence="6">
    <location>
        <position position="93"/>
    </location>
    <ligand>
        <name>Fe cation</name>
        <dbReference type="ChEBI" id="CHEBI:24875"/>
        <note>catalytic</note>
    </ligand>
</feature>
<evidence type="ECO:0000313" key="7">
    <source>
        <dbReference type="EMBL" id="OWY34017.1"/>
    </source>
</evidence>
<dbReference type="InterPro" id="IPR010300">
    <property type="entry name" value="CDO_1"/>
</dbReference>
<dbReference type="EMBL" id="NJGV01000011">
    <property type="protein sequence ID" value="OWY34017.1"/>
    <property type="molecule type" value="Genomic_DNA"/>
</dbReference>
<dbReference type="InterPro" id="IPR011051">
    <property type="entry name" value="RmlC_Cupin_sf"/>
</dbReference>
<dbReference type="Pfam" id="PF05995">
    <property type="entry name" value="CDO_I"/>
    <property type="match status" value="1"/>
</dbReference>
<dbReference type="Gene3D" id="1.20.5.440">
    <property type="entry name" value="ATP synthase delta/epsilon subunit, C-terminal domain"/>
    <property type="match status" value="1"/>
</dbReference>
<keyword evidence="5 6" id="KW-0408">Iron</keyword>
<dbReference type="GO" id="GO:0016702">
    <property type="term" value="F:oxidoreductase activity, acting on single donors with incorporation of molecular oxygen, incorporation of two atoms of oxygen"/>
    <property type="evidence" value="ECO:0007669"/>
    <property type="project" value="InterPro"/>
</dbReference>
<gene>
    <name evidence="7" type="ORF">CEJ45_13560</name>
</gene>
<dbReference type="GO" id="GO:0008198">
    <property type="term" value="F:ferrous iron binding"/>
    <property type="evidence" value="ECO:0007669"/>
    <property type="project" value="TreeGrafter"/>
</dbReference>
<proteinExistence type="inferred from homology"/>
<keyword evidence="2 6" id="KW-0479">Metal-binding</keyword>
<dbReference type="Proteomes" id="UP000214747">
    <property type="component" value="Unassembled WGS sequence"/>
</dbReference>
<comment type="similarity">
    <text evidence="1">Belongs to the cysteine dioxygenase family.</text>
</comment>
<reference evidence="7 8" key="1">
    <citation type="journal article" date="2010" name="Int. J. Syst. Evol. Microbiol.">
        <title>Reclassification of Herbaspirillum putei as a later heterotypic synonym of Herbaspirillum huttiense, with the description of H. huttiense subsp. huttiense subsp. nov. and H. huttiense subsp. putei subsp. nov., comb. nov., and description of Herbaspirillum aquaticum sp. nov.</title>
        <authorList>
            <person name="Dobritsa A.P."/>
            <person name="Reddy M.C."/>
            <person name="Samadpour M."/>
        </authorList>
    </citation>
    <scope>NUCLEOTIDE SEQUENCE [LARGE SCALE GENOMIC DNA]</scope>
    <source>
        <strain evidence="7 8">IEH 4430</strain>
    </source>
</reference>
<dbReference type="InterPro" id="IPR014710">
    <property type="entry name" value="RmlC-like_jellyroll"/>
</dbReference>
<sequence>MSTPHPAGKQLWRLREFVTGFAGLLDARADQAAILHGGAALLRQLVAHDDWLPDAYAQPHPERYQQFLLHADSAQRFSVVSFVWGPGQRTPIHDHTVWGLIGVLRGAEHAQSFAWEHQQLQPAGERTLLQAGQVEAVSPDLPSLHDVHQVSNAHADQVSVSIHVYGANIGAVRRSVYHPDGRRVPFISGYSNSTLPNIWDLSIETATP</sequence>
<evidence type="ECO:0000256" key="6">
    <source>
        <dbReference type="PIRSR" id="PIRSR610300-51"/>
    </source>
</evidence>
<feature type="binding site" evidence="6">
    <location>
        <position position="148"/>
    </location>
    <ligand>
        <name>Fe cation</name>
        <dbReference type="ChEBI" id="CHEBI:24875"/>
        <note>catalytic</note>
    </ligand>
</feature>
<keyword evidence="4" id="KW-0560">Oxidoreductase</keyword>
<evidence type="ECO:0000256" key="1">
    <source>
        <dbReference type="ARBA" id="ARBA00006622"/>
    </source>
</evidence>
<dbReference type="SUPFAM" id="SSF51182">
    <property type="entry name" value="RmlC-like cupins"/>
    <property type="match status" value="1"/>
</dbReference>
<dbReference type="AlphaFoldDB" id="A0A225STR1"/>
<feature type="binding site" evidence="6">
    <location>
        <position position="95"/>
    </location>
    <ligand>
        <name>Fe cation</name>
        <dbReference type="ChEBI" id="CHEBI:24875"/>
        <note>catalytic</note>
    </ligand>
</feature>